<organism evidence="2 3">
    <name type="scientific">Natrinema altunense (strain JCM 12890 / CGMCC 1.3731 / AJ2)</name>
    <dbReference type="NCBI Taxonomy" id="1227494"/>
    <lineage>
        <taxon>Archaea</taxon>
        <taxon>Methanobacteriati</taxon>
        <taxon>Methanobacteriota</taxon>
        <taxon>Stenosarchaea group</taxon>
        <taxon>Halobacteria</taxon>
        <taxon>Halobacteriales</taxon>
        <taxon>Natrialbaceae</taxon>
        <taxon>Natrinema</taxon>
    </lineage>
</organism>
<protein>
    <recommendedName>
        <fullName evidence="4">Winged helix-turn-helix transcriptional regulator</fullName>
    </recommendedName>
</protein>
<name>L9ZB54_NATA2</name>
<evidence type="ECO:0000313" key="2">
    <source>
        <dbReference type="EMBL" id="ELY83614.1"/>
    </source>
</evidence>
<dbReference type="AlphaFoldDB" id="L9ZB54"/>
<comment type="caution">
    <text evidence="2">The sequence shown here is derived from an EMBL/GenBank/DDBJ whole genome shotgun (WGS) entry which is preliminary data.</text>
</comment>
<dbReference type="RefSeq" id="WP_007110758.1">
    <property type="nucleotide sequence ID" value="NZ_AOIK01000043.1"/>
</dbReference>
<dbReference type="EMBL" id="AOIK01000043">
    <property type="protein sequence ID" value="ELY83614.1"/>
    <property type="molecule type" value="Genomic_DNA"/>
</dbReference>
<gene>
    <name evidence="2" type="ORF">C485_17717</name>
</gene>
<proteinExistence type="predicted"/>
<dbReference type="InterPro" id="IPR036388">
    <property type="entry name" value="WH-like_DNA-bd_sf"/>
</dbReference>
<evidence type="ECO:0008006" key="4">
    <source>
        <dbReference type="Google" id="ProtNLM"/>
    </source>
</evidence>
<keyword evidence="3" id="KW-1185">Reference proteome</keyword>
<dbReference type="Proteomes" id="UP000011511">
    <property type="component" value="Unassembled WGS sequence"/>
</dbReference>
<evidence type="ECO:0000313" key="3">
    <source>
        <dbReference type="Proteomes" id="UP000011511"/>
    </source>
</evidence>
<dbReference type="PATRIC" id="fig|1227494.3.peg.3553"/>
<keyword evidence="1" id="KW-0175">Coiled coil</keyword>
<feature type="coiled-coil region" evidence="1">
    <location>
        <begin position="105"/>
        <end position="132"/>
    </location>
</feature>
<sequence>MTNDLPDNIRDKDAAVLESIRTGEDDIQKITASTTLSNSEVNYSFQKLEDQDLIEVEKPDGMVERVINGTKQVFEAPKKAELTDQGEQYLNQSEKDLDDFEDLNHDEVVEKIRELEQEVESLKSSFRVFKKQVQERL</sequence>
<dbReference type="eggNOG" id="arCOG10381">
    <property type="taxonomic scope" value="Archaea"/>
</dbReference>
<dbReference type="Gene3D" id="1.10.10.10">
    <property type="entry name" value="Winged helix-like DNA-binding domain superfamily/Winged helix DNA-binding domain"/>
    <property type="match status" value="1"/>
</dbReference>
<evidence type="ECO:0000256" key="1">
    <source>
        <dbReference type="SAM" id="Coils"/>
    </source>
</evidence>
<accession>L9ZB54</accession>
<reference evidence="2 3" key="1">
    <citation type="journal article" date="2014" name="PLoS Genet.">
        <title>Phylogenetically driven sequencing of extremely halophilic archaea reveals strategies for static and dynamic osmo-response.</title>
        <authorList>
            <person name="Becker E.A."/>
            <person name="Seitzer P.M."/>
            <person name="Tritt A."/>
            <person name="Larsen D."/>
            <person name="Krusor M."/>
            <person name="Yao A.I."/>
            <person name="Wu D."/>
            <person name="Madern D."/>
            <person name="Eisen J.A."/>
            <person name="Darling A.E."/>
            <person name="Facciotti M.T."/>
        </authorList>
    </citation>
    <scope>NUCLEOTIDE SEQUENCE [LARGE SCALE GENOMIC DNA]</scope>
    <source>
        <strain evidence="2 3">JCM 12890</strain>
    </source>
</reference>